<dbReference type="UniPathway" id="UPA00253">
    <property type="reaction ID" value="UER00329"/>
</dbReference>
<dbReference type="PANTHER" id="PTHR14084:SF0">
    <property type="entry name" value="KYNURENINASE"/>
    <property type="match status" value="1"/>
</dbReference>
<comment type="cofactor">
    <cofactor evidence="4 6">
        <name>pyridoxal 5'-phosphate</name>
        <dbReference type="ChEBI" id="CHEBI:597326"/>
    </cofactor>
</comment>
<evidence type="ECO:0000256" key="5">
    <source>
        <dbReference type="NCBIfam" id="TIGR01814"/>
    </source>
</evidence>
<dbReference type="HAMAP" id="MF_01970">
    <property type="entry name" value="Kynureninase"/>
    <property type="match status" value="1"/>
</dbReference>
<dbReference type="GO" id="GO:0043420">
    <property type="term" value="P:anthranilate metabolic process"/>
    <property type="evidence" value="ECO:0007669"/>
    <property type="project" value="TreeGrafter"/>
</dbReference>
<dbReference type="InterPro" id="IPR015422">
    <property type="entry name" value="PyrdxlP-dep_Trfase_small"/>
</dbReference>
<evidence type="ECO:0000313" key="7">
    <source>
        <dbReference type="EMBL" id="MBA4612714.1"/>
    </source>
</evidence>
<dbReference type="Gene3D" id="3.40.640.10">
    <property type="entry name" value="Type I PLP-dependent aspartate aminotransferase-like (Major domain)"/>
    <property type="match status" value="1"/>
</dbReference>
<dbReference type="GO" id="GO:0019805">
    <property type="term" value="P:quinolinate biosynthetic process"/>
    <property type="evidence" value="ECO:0007669"/>
    <property type="project" value="UniProtKB-UniRule"/>
</dbReference>
<evidence type="ECO:0000256" key="2">
    <source>
        <dbReference type="ARBA" id="ARBA00022801"/>
    </source>
</evidence>
<comment type="function">
    <text evidence="4 6">Catalyzes the cleavage of L-kynurenine (L-Kyn) and L-3-hydroxykynurenine (L-3OHKyn) into anthranilic acid (AA) and 3-hydroxyanthranilic acid (3-OHAA), respectively.</text>
</comment>
<dbReference type="GO" id="GO:0009435">
    <property type="term" value="P:NAD+ biosynthetic process"/>
    <property type="evidence" value="ECO:0007669"/>
    <property type="project" value="UniProtKB-UniRule"/>
</dbReference>
<evidence type="ECO:0000256" key="3">
    <source>
        <dbReference type="ARBA" id="ARBA00022898"/>
    </source>
</evidence>
<keyword evidence="3 4" id="KW-0663">Pyridoxal phosphate</keyword>
<dbReference type="EMBL" id="JACEON010000013">
    <property type="protein sequence ID" value="MBA4612714.1"/>
    <property type="molecule type" value="Genomic_DNA"/>
</dbReference>
<feature type="binding site" evidence="4">
    <location>
        <position position="278"/>
    </location>
    <ligand>
        <name>pyridoxal 5'-phosphate</name>
        <dbReference type="ChEBI" id="CHEBI:597326"/>
    </ligand>
</feature>
<dbReference type="GO" id="GO:0005737">
    <property type="term" value="C:cytoplasm"/>
    <property type="evidence" value="ECO:0007669"/>
    <property type="project" value="UniProtKB-UniRule"/>
</dbReference>
<keyword evidence="2 4" id="KW-0378">Hydrolase</keyword>
<dbReference type="Gene3D" id="3.90.1150.10">
    <property type="entry name" value="Aspartate Aminotransferase, domain 1"/>
    <property type="match status" value="1"/>
</dbReference>
<feature type="binding site" evidence="4">
    <location>
        <position position="252"/>
    </location>
    <ligand>
        <name>pyridoxal 5'-phosphate</name>
        <dbReference type="ChEBI" id="CHEBI:597326"/>
    </ligand>
</feature>
<comment type="pathway">
    <text evidence="4 6">Cofactor biosynthesis; NAD(+) biosynthesis; quinolinate from L-kynurenine: step 2/3.</text>
</comment>
<feature type="modified residue" description="N6-(pyridoxal phosphate)lysine" evidence="4">
    <location>
        <position position="223"/>
    </location>
</feature>
<evidence type="ECO:0000256" key="4">
    <source>
        <dbReference type="HAMAP-Rule" id="MF_01970"/>
    </source>
</evidence>
<accession>A0A838Y0E4</accession>
<proteinExistence type="inferred from homology"/>
<dbReference type="PANTHER" id="PTHR14084">
    <property type="entry name" value="KYNURENINASE"/>
    <property type="match status" value="1"/>
</dbReference>
<keyword evidence="1 4" id="KW-0662">Pyridine nucleotide biosynthesis</keyword>
<feature type="binding site" evidence="4">
    <location>
        <position position="222"/>
    </location>
    <ligand>
        <name>pyridoxal 5'-phosphate</name>
        <dbReference type="ChEBI" id="CHEBI:597326"/>
    </ligand>
</feature>
<feature type="binding site" evidence="4">
    <location>
        <position position="168"/>
    </location>
    <ligand>
        <name>pyridoxal 5'-phosphate</name>
        <dbReference type="ChEBI" id="CHEBI:597326"/>
    </ligand>
</feature>
<evidence type="ECO:0000256" key="1">
    <source>
        <dbReference type="ARBA" id="ARBA00022642"/>
    </source>
</evidence>
<feature type="binding site" evidence="4">
    <location>
        <begin position="126"/>
        <end position="129"/>
    </location>
    <ligand>
        <name>pyridoxal 5'-phosphate</name>
        <dbReference type="ChEBI" id="CHEBI:597326"/>
    </ligand>
</feature>
<feature type="binding site" evidence="4">
    <location>
        <position position="200"/>
    </location>
    <ligand>
        <name>pyridoxal 5'-phosphate</name>
        <dbReference type="ChEBI" id="CHEBI:597326"/>
    </ligand>
</feature>
<dbReference type="Proteomes" id="UP000559404">
    <property type="component" value="Unassembled WGS sequence"/>
</dbReference>
<gene>
    <name evidence="4 7" type="primary">kynU</name>
    <name evidence="7" type="ORF">H1W37_13685</name>
</gene>
<dbReference type="NCBIfam" id="TIGR01814">
    <property type="entry name" value="kynureninase"/>
    <property type="match status" value="1"/>
</dbReference>
<protein>
    <recommendedName>
        <fullName evidence="4 5">Kynureninase</fullName>
        <ecNumber evidence="4 5">3.7.1.3</ecNumber>
    </recommendedName>
    <alternativeName>
        <fullName evidence="4">L-kynurenine hydrolase</fullName>
    </alternativeName>
</protein>
<evidence type="ECO:0000256" key="6">
    <source>
        <dbReference type="PIRNR" id="PIRNR038800"/>
    </source>
</evidence>
<dbReference type="FunFam" id="3.40.640.10:FF:000107">
    <property type="entry name" value="Kynureninase"/>
    <property type="match status" value="1"/>
</dbReference>
<reference evidence="7 8" key="1">
    <citation type="submission" date="2020-07" db="EMBL/GenBank/DDBJ databases">
        <authorList>
            <person name="Li M."/>
        </authorList>
    </citation>
    <scope>NUCLEOTIDE SEQUENCE [LARGE SCALE GENOMIC DNA]</scope>
    <source>
        <strain evidence="7 8">DSM 23284</strain>
    </source>
</reference>
<feature type="binding site" evidence="4">
    <location>
        <position position="197"/>
    </location>
    <ligand>
        <name>pyridoxal 5'-phosphate</name>
        <dbReference type="ChEBI" id="CHEBI:597326"/>
    </ligand>
</feature>
<dbReference type="InterPro" id="IPR015424">
    <property type="entry name" value="PyrdxlP-dep_Trfase"/>
</dbReference>
<comment type="catalytic activity">
    <reaction evidence="4 6">
        <text>L-kynurenine + H2O = anthranilate + L-alanine + H(+)</text>
        <dbReference type="Rhea" id="RHEA:16813"/>
        <dbReference type="ChEBI" id="CHEBI:15377"/>
        <dbReference type="ChEBI" id="CHEBI:15378"/>
        <dbReference type="ChEBI" id="CHEBI:16567"/>
        <dbReference type="ChEBI" id="CHEBI:57959"/>
        <dbReference type="ChEBI" id="CHEBI:57972"/>
        <dbReference type="EC" id="3.7.1.3"/>
    </reaction>
</comment>
<dbReference type="GO" id="GO:0030429">
    <property type="term" value="F:kynureninase activity"/>
    <property type="evidence" value="ECO:0007669"/>
    <property type="project" value="UniProtKB-UniRule"/>
</dbReference>
<organism evidence="7 8">
    <name type="scientific">Stappia taiwanensis</name>
    <dbReference type="NCBI Taxonomy" id="992267"/>
    <lineage>
        <taxon>Bacteria</taxon>
        <taxon>Pseudomonadati</taxon>
        <taxon>Pseudomonadota</taxon>
        <taxon>Alphaproteobacteria</taxon>
        <taxon>Hyphomicrobiales</taxon>
        <taxon>Stappiaceae</taxon>
        <taxon>Stappia</taxon>
    </lineage>
</organism>
<dbReference type="Pfam" id="PF22580">
    <property type="entry name" value="KYNU_C"/>
    <property type="match status" value="1"/>
</dbReference>
<name>A0A838Y0E4_9HYPH</name>
<feature type="binding site" evidence="4">
    <location>
        <position position="98"/>
    </location>
    <ligand>
        <name>pyridoxal 5'-phosphate</name>
        <dbReference type="ChEBI" id="CHEBI:597326"/>
    </ligand>
</feature>
<dbReference type="PIRSF" id="PIRSF038800">
    <property type="entry name" value="KYNU"/>
    <property type="match status" value="1"/>
</dbReference>
<comment type="similarity">
    <text evidence="4 6">Belongs to the kynureninase family.</text>
</comment>
<dbReference type="UniPathway" id="UPA00334">
    <property type="reaction ID" value="UER00455"/>
</dbReference>
<comment type="caution">
    <text evidence="7">The sequence shown here is derived from an EMBL/GenBank/DDBJ whole genome shotgun (WGS) entry which is preliminary data.</text>
</comment>
<dbReference type="InterPro" id="IPR015421">
    <property type="entry name" value="PyrdxlP-dep_Trfase_major"/>
</dbReference>
<comment type="subunit">
    <text evidence="4 6">Homodimer.</text>
</comment>
<sequence>MDAVSAHARTLDEGNPFAARRGRFRLPDGVIYLDGNSLGVLPAAVPERMRQVVETQWGESLIRAWNEHDWIDLPQRVGDRIGALIGAAPGTVTAGDSTSINVFKMLAAALSLRPERKVILSDNGNFPTDLYVAQGLRDLLDKGHELKVVAPQEVEAALDDTVAVMMLTEVDYRTGRLHDMAGLTRKAHAVGALTLWDLAHSAGALPVDLGGAGADFAVGCGYKYLNGGPGAPAFLYVAPEHQPRIAAPLTGWMGHEAPFAFDLDYRPAPGVDKMRVGTPPILSLSALDAALDEFDGVDMAALRAQSVSLSELFIAEVERRCDGLELVSPRDHARRGSQVSFRFEHGYALMQALIDRGVIGDFRAPDVVRFGFTPLYLSHEDVLRACEILEDIVATRSWDQPRFHKRAKVT</sequence>
<dbReference type="AlphaFoldDB" id="A0A838Y0E4"/>
<keyword evidence="8" id="KW-1185">Reference proteome</keyword>
<dbReference type="GO" id="GO:0019441">
    <property type="term" value="P:L-tryptophan catabolic process to kynurenine"/>
    <property type="evidence" value="ECO:0007669"/>
    <property type="project" value="TreeGrafter"/>
</dbReference>
<dbReference type="SUPFAM" id="SSF53383">
    <property type="entry name" value="PLP-dependent transferases"/>
    <property type="match status" value="1"/>
</dbReference>
<comment type="pathway">
    <text evidence="4 6">Amino-acid degradation; L-kynurenine degradation; L-alanine and anthranilate from L-kynurenine: step 1/1.</text>
</comment>
<dbReference type="GO" id="GO:0097053">
    <property type="term" value="P:L-kynurenine catabolic process"/>
    <property type="evidence" value="ECO:0007669"/>
    <property type="project" value="UniProtKB-UniRule"/>
</dbReference>
<dbReference type="GO" id="GO:0030170">
    <property type="term" value="F:pyridoxal phosphate binding"/>
    <property type="evidence" value="ECO:0007669"/>
    <property type="project" value="UniProtKB-UniRule"/>
</dbReference>
<dbReference type="InterPro" id="IPR010111">
    <property type="entry name" value="Kynureninase"/>
</dbReference>
<evidence type="ECO:0000313" key="8">
    <source>
        <dbReference type="Proteomes" id="UP000559404"/>
    </source>
</evidence>
<dbReference type="EC" id="3.7.1.3" evidence="4 5"/>
<feature type="binding site" evidence="4">
    <location>
        <position position="99"/>
    </location>
    <ligand>
        <name>pyridoxal 5'-phosphate</name>
        <dbReference type="ChEBI" id="CHEBI:597326"/>
    </ligand>
</feature>
<reference evidence="7 8" key="2">
    <citation type="submission" date="2020-08" db="EMBL/GenBank/DDBJ databases">
        <title>Stappia taiwanensis sp. nov., isolated from a coastal thermal spring.</title>
        <authorList>
            <person name="Kampfer P."/>
        </authorList>
    </citation>
    <scope>NUCLEOTIDE SEQUENCE [LARGE SCALE GENOMIC DNA]</scope>
    <source>
        <strain evidence="7 8">DSM 23284</strain>
    </source>
</reference>
<comment type="catalytic activity">
    <reaction evidence="6">
        <text>3-hydroxy-L-kynurenine + H2O = 3-hydroxyanthranilate + L-alanine + H(+)</text>
        <dbReference type="Rhea" id="RHEA:25143"/>
        <dbReference type="ChEBI" id="CHEBI:15377"/>
        <dbReference type="ChEBI" id="CHEBI:15378"/>
        <dbReference type="ChEBI" id="CHEBI:36559"/>
        <dbReference type="ChEBI" id="CHEBI:57972"/>
        <dbReference type="ChEBI" id="CHEBI:58125"/>
        <dbReference type="EC" id="3.7.1.3"/>
    </reaction>
</comment>